<evidence type="ECO:0000313" key="11">
    <source>
        <dbReference type="EMBL" id="CAG8956278.1"/>
    </source>
</evidence>
<keyword evidence="5 9" id="KW-0999">Mitochondrion inner membrane</keyword>
<keyword evidence="9" id="KW-0811">Translocation</keyword>
<feature type="region of interest" description="Disordered" evidence="10">
    <location>
        <begin position="18"/>
        <end position="51"/>
    </location>
</feature>
<protein>
    <recommendedName>
        <fullName evidence="3 9">Mitochondrial import inner membrane translocase subunit TIM22</fullName>
    </recommendedName>
</protein>
<dbReference type="GO" id="GO:0008320">
    <property type="term" value="F:protein transmembrane transporter activity"/>
    <property type="evidence" value="ECO:0007669"/>
    <property type="project" value="UniProtKB-UniRule"/>
</dbReference>
<dbReference type="GO" id="GO:0030943">
    <property type="term" value="F:mitochondrion targeting sequence binding"/>
    <property type="evidence" value="ECO:0007669"/>
    <property type="project" value="TreeGrafter"/>
</dbReference>
<evidence type="ECO:0000256" key="10">
    <source>
        <dbReference type="SAM" id="MobiDB-lite"/>
    </source>
</evidence>
<comment type="function">
    <text evidence="9">Essential core component of the TIM22 complex, a complex that mediates the import and insertion of multi-pass transmembrane proteins into the mitochondrial inner membrane. In the TIM22 complex, it constitutes the voltage-activated and signal-gated channel. Forms a twin-pore translocase that uses the membrane potential as external driving force in 2 voltage-dependent steps.</text>
</comment>
<evidence type="ECO:0000256" key="5">
    <source>
        <dbReference type="ARBA" id="ARBA00022792"/>
    </source>
</evidence>
<proteinExistence type="inferred from homology"/>
<dbReference type="OrthoDB" id="75343at2759"/>
<evidence type="ECO:0000256" key="3">
    <source>
        <dbReference type="ARBA" id="ARBA00020722"/>
    </source>
</evidence>
<dbReference type="EMBL" id="CAJVRL010000070">
    <property type="protein sequence ID" value="CAG8956278.1"/>
    <property type="molecule type" value="Genomic_DNA"/>
</dbReference>
<keyword evidence="9" id="KW-0653">Protein transport</keyword>
<keyword evidence="4" id="KW-0812">Transmembrane</keyword>
<dbReference type="GO" id="GO:0042721">
    <property type="term" value="C:TIM22 mitochondrial import inner membrane insertion complex"/>
    <property type="evidence" value="ECO:0007669"/>
    <property type="project" value="UniProtKB-UniRule"/>
</dbReference>
<evidence type="ECO:0000256" key="7">
    <source>
        <dbReference type="ARBA" id="ARBA00023128"/>
    </source>
</evidence>
<name>A0A9N9L164_9HELO</name>
<gene>
    <name evidence="11" type="ORF">HYFRA_00003658</name>
</gene>
<dbReference type="GO" id="GO:0045039">
    <property type="term" value="P:protein insertion into mitochondrial inner membrane"/>
    <property type="evidence" value="ECO:0007669"/>
    <property type="project" value="UniProtKB-UniRule"/>
</dbReference>
<dbReference type="PANTHER" id="PTHR14110">
    <property type="entry name" value="MITOCHONDRIAL IMPORT INNER MEMBRANE TRANSLOCASE SUBUNIT TIM22"/>
    <property type="match status" value="1"/>
</dbReference>
<evidence type="ECO:0000256" key="6">
    <source>
        <dbReference type="ARBA" id="ARBA00022989"/>
    </source>
</evidence>
<evidence type="ECO:0000256" key="9">
    <source>
        <dbReference type="RuleBase" id="RU367038"/>
    </source>
</evidence>
<dbReference type="Pfam" id="PF02466">
    <property type="entry name" value="Tim17"/>
    <property type="match status" value="1"/>
</dbReference>
<keyword evidence="7 9" id="KW-0496">Mitochondrion</keyword>
<reference evidence="11" key="1">
    <citation type="submission" date="2021-07" db="EMBL/GenBank/DDBJ databases">
        <authorList>
            <person name="Durling M."/>
        </authorList>
    </citation>
    <scope>NUCLEOTIDE SEQUENCE</scope>
</reference>
<organism evidence="11 12">
    <name type="scientific">Hymenoscyphus fraxineus</name>
    <dbReference type="NCBI Taxonomy" id="746836"/>
    <lineage>
        <taxon>Eukaryota</taxon>
        <taxon>Fungi</taxon>
        <taxon>Dikarya</taxon>
        <taxon>Ascomycota</taxon>
        <taxon>Pezizomycotina</taxon>
        <taxon>Leotiomycetes</taxon>
        <taxon>Helotiales</taxon>
        <taxon>Helotiaceae</taxon>
        <taxon>Hymenoscyphus</taxon>
    </lineage>
</organism>
<keyword evidence="12" id="KW-1185">Reference proteome</keyword>
<keyword evidence="9" id="KW-0813">Transport</keyword>
<evidence type="ECO:0000256" key="4">
    <source>
        <dbReference type="ARBA" id="ARBA00022692"/>
    </source>
</evidence>
<accession>A0A9N9L164</accession>
<comment type="similarity">
    <text evidence="2 9">Belongs to the Tim17/Tim22/Tim23 family.</text>
</comment>
<dbReference type="InterPro" id="IPR039175">
    <property type="entry name" value="TIM22"/>
</dbReference>
<keyword evidence="8" id="KW-0472">Membrane</keyword>
<evidence type="ECO:0000256" key="2">
    <source>
        <dbReference type="ARBA" id="ARBA00008444"/>
    </source>
</evidence>
<comment type="caution">
    <text evidence="11">The sequence shown here is derived from an EMBL/GenBank/DDBJ whole genome shotgun (WGS) entry which is preliminary data.</text>
</comment>
<dbReference type="AlphaFoldDB" id="A0A9N9L164"/>
<comment type="subunit">
    <text evidence="9">Component of the TIM22 complex.</text>
</comment>
<dbReference type="Proteomes" id="UP000696280">
    <property type="component" value="Unassembled WGS sequence"/>
</dbReference>
<comment type="subcellular location">
    <subcellularLocation>
        <location evidence="1 9">Mitochondrion inner membrane</location>
        <topology evidence="1 9">Multi-pass membrane protein</topology>
    </subcellularLocation>
</comment>
<evidence type="ECO:0000256" key="8">
    <source>
        <dbReference type="ARBA" id="ARBA00023136"/>
    </source>
</evidence>
<sequence length="213" mass="22263">MTIWNPFLFTLAGIHPALKSNDPRFPPPPQRKEATDSQTDTMNGPMSRLGDRQQNEMDAQTMAAVKAMQTVMESCPGKTVMSGVMGFALGGAFGLFMASMSYDTPLHGTGASAAITSLPLRQQLKQGFKDMGSRSFSSAKNFGKVGAIFSGTECCIEGYRAKNDLANGVMAGCITGGVLAAPAGPQAAAVGCLGFAAFSAAIDSYMRQPNDGD</sequence>
<dbReference type="PANTHER" id="PTHR14110:SF0">
    <property type="entry name" value="MITOCHONDRIAL IMPORT INNER MEMBRANE TRANSLOCASE SUBUNIT TIM22"/>
    <property type="match status" value="1"/>
</dbReference>
<evidence type="ECO:0000313" key="12">
    <source>
        <dbReference type="Proteomes" id="UP000696280"/>
    </source>
</evidence>
<keyword evidence="6" id="KW-1133">Transmembrane helix</keyword>
<evidence type="ECO:0000256" key="1">
    <source>
        <dbReference type="ARBA" id="ARBA00004448"/>
    </source>
</evidence>